<dbReference type="InterPro" id="IPR013085">
    <property type="entry name" value="U1-CZ_Znf_C2H2"/>
</dbReference>
<dbReference type="Pfam" id="PF06220">
    <property type="entry name" value="zf-U1"/>
    <property type="match status" value="1"/>
</dbReference>
<evidence type="ECO:0000256" key="5">
    <source>
        <dbReference type="SAM" id="MobiDB-lite"/>
    </source>
</evidence>
<dbReference type="GO" id="GO:0008270">
    <property type="term" value="F:zinc ion binding"/>
    <property type="evidence" value="ECO:0007669"/>
    <property type="project" value="UniProtKB-KW"/>
</dbReference>
<gene>
    <name evidence="7" type="ORF">BRAA09T36210Z</name>
</gene>
<organism evidence="7">
    <name type="scientific">Brassica campestris</name>
    <name type="common">Field mustard</name>
    <dbReference type="NCBI Taxonomy" id="3711"/>
    <lineage>
        <taxon>Eukaryota</taxon>
        <taxon>Viridiplantae</taxon>
        <taxon>Streptophyta</taxon>
        <taxon>Embryophyta</taxon>
        <taxon>Tracheophyta</taxon>
        <taxon>Spermatophyta</taxon>
        <taxon>Magnoliopsida</taxon>
        <taxon>eudicotyledons</taxon>
        <taxon>Gunneridae</taxon>
        <taxon>Pentapetalae</taxon>
        <taxon>rosids</taxon>
        <taxon>malvids</taxon>
        <taxon>Brassicales</taxon>
        <taxon>Brassicaceae</taxon>
        <taxon>Brassiceae</taxon>
        <taxon>Brassica</taxon>
    </lineage>
</organism>
<dbReference type="Gene3D" id="3.30.160.60">
    <property type="entry name" value="Classic Zinc Finger"/>
    <property type="match status" value="1"/>
</dbReference>
<evidence type="ECO:0000256" key="1">
    <source>
        <dbReference type="ARBA" id="ARBA00022723"/>
    </source>
</evidence>
<dbReference type="PROSITE" id="PS50103">
    <property type="entry name" value="ZF_C3H1"/>
    <property type="match status" value="1"/>
</dbReference>
<dbReference type="Pfam" id="PF00642">
    <property type="entry name" value="zf-CCCH"/>
    <property type="match status" value="1"/>
</dbReference>
<keyword evidence="2 4" id="KW-0863">Zinc-finger</keyword>
<feature type="zinc finger region" description="C3H1-type" evidence="4">
    <location>
        <begin position="84"/>
        <end position="101"/>
    </location>
</feature>
<keyword evidence="3 4" id="KW-0862">Zinc</keyword>
<dbReference type="InterPro" id="IPR036236">
    <property type="entry name" value="Znf_C2H2_sf"/>
</dbReference>
<evidence type="ECO:0000256" key="2">
    <source>
        <dbReference type="ARBA" id="ARBA00022771"/>
    </source>
</evidence>
<feature type="domain" description="C3H1-type" evidence="6">
    <location>
        <begin position="84"/>
        <end position="101"/>
    </location>
</feature>
<sequence>MPSGKYYCDYCEKEFQDTQVARKRHLQSNPHLRAKALWYSSITSDVNNQQVSSFTSRGLCNRFVSSVCNVKSSSFDDFVLELAQQNFCPFGDSCRYLHPNNITGSTGLAHNNNTQLLAGLPNQHIQGTSLNRDCFSGRAGGTGWFHLPPSLRPPPEQGYPQLPSIDWG</sequence>
<dbReference type="PANTHER" id="PTHR16465">
    <property type="entry name" value="NUCLEASE-RELATED"/>
    <property type="match status" value="1"/>
</dbReference>
<evidence type="ECO:0000313" key="7">
    <source>
        <dbReference type="EMBL" id="VDC58599.1"/>
    </source>
</evidence>
<dbReference type="InterPro" id="IPR000571">
    <property type="entry name" value="Znf_CCCH"/>
</dbReference>
<accession>A0A3P5XVF4</accession>
<dbReference type="FunFam" id="3.30.160.60:FF:003319">
    <property type="entry name" value="U1 zinc finger family protein"/>
    <property type="match status" value="1"/>
</dbReference>
<evidence type="ECO:0000256" key="4">
    <source>
        <dbReference type="PROSITE-ProRule" id="PRU00723"/>
    </source>
</evidence>
<evidence type="ECO:0000259" key="6">
    <source>
        <dbReference type="PROSITE" id="PS50103"/>
    </source>
</evidence>
<evidence type="ECO:0000256" key="3">
    <source>
        <dbReference type="ARBA" id="ARBA00022833"/>
    </source>
</evidence>
<dbReference type="PANTHER" id="PTHR16465:SF0">
    <property type="entry name" value="ZINC FINGER MATRIN-TYPE PROTEIN 5"/>
    <property type="match status" value="1"/>
</dbReference>
<protein>
    <recommendedName>
        <fullName evidence="6">C3H1-type domain-containing protein</fullName>
    </recommendedName>
</protein>
<dbReference type="EMBL" id="LR031568">
    <property type="protein sequence ID" value="VDC58599.1"/>
    <property type="molecule type" value="Genomic_DNA"/>
</dbReference>
<dbReference type="SUPFAM" id="SSF57667">
    <property type="entry name" value="beta-beta-alpha zinc fingers"/>
    <property type="match status" value="1"/>
</dbReference>
<dbReference type="AlphaFoldDB" id="A0A3P5XVF4"/>
<feature type="region of interest" description="Disordered" evidence="5">
    <location>
        <begin position="148"/>
        <end position="168"/>
    </location>
</feature>
<keyword evidence="1 4" id="KW-0479">Metal-binding</keyword>
<proteinExistence type="predicted"/>
<reference evidence="7" key="1">
    <citation type="submission" date="2018-11" db="EMBL/GenBank/DDBJ databases">
        <authorList>
            <consortium name="Genoscope - CEA"/>
            <person name="William W."/>
        </authorList>
    </citation>
    <scope>NUCLEOTIDE SEQUENCE</scope>
</reference>
<name>A0A3P5XVF4_BRACM</name>